<reference evidence="2" key="2">
    <citation type="submission" date="2025-08" db="UniProtKB">
        <authorList>
            <consortium name="Ensembl"/>
        </authorList>
    </citation>
    <scope>IDENTIFICATION</scope>
</reference>
<dbReference type="Proteomes" id="UP000005226">
    <property type="component" value="Chromosome 20"/>
</dbReference>
<evidence type="ECO:0000256" key="1">
    <source>
        <dbReference type="SAM" id="SignalP"/>
    </source>
</evidence>
<dbReference type="InParanoid" id="A0A674M9P2"/>
<dbReference type="OMA" id="PESDPWP"/>
<reference evidence="2" key="3">
    <citation type="submission" date="2025-09" db="UniProtKB">
        <authorList>
            <consortium name="Ensembl"/>
        </authorList>
    </citation>
    <scope>IDENTIFICATION</scope>
</reference>
<keyword evidence="1" id="KW-0732">Signal</keyword>
<feature type="chain" id="PRO_5025683096" description="HAUS augmin-like complex, subunit 7" evidence="1">
    <location>
        <begin position="27"/>
        <end position="338"/>
    </location>
</feature>
<dbReference type="GO" id="GO:0070652">
    <property type="term" value="C:HAUS complex"/>
    <property type="evidence" value="ECO:0007669"/>
    <property type="project" value="TreeGrafter"/>
</dbReference>
<organism evidence="2 3">
    <name type="scientific">Takifugu rubripes</name>
    <name type="common">Japanese pufferfish</name>
    <name type="synonym">Fugu rubripes</name>
    <dbReference type="NCBI Taxonomy" id="31033"/>
    <lineage>
        <taxon>Eukaryota</taxon>
        <taxon>Metazoa</taxon>
        <taxon>Chordata</taxon>
        <taxon>Craniata</taxon>
        <taxon>Vertebrata</taxon>
        <taxon>Euteleostomi</taxon>
        <taxon>Actinopterygii</taxon>
        <taxon>Neopterygii</taxon>
        <taxon>Teleostei</taxon>
        <taxon>Neoteleostei</taxon>
        <taxon>Acanthomorphata</taxon>
        <taxon>Eupercaria</taxon>
        <taxon>Tetraodontiformes</taxon>
        <taxon>Tetradontoidea</taxon>
        <taxon>Tetraodontidae</taxon>
        <taxon>Takifugu</taxon>
    </lineage>
</organism>
<keyword evidence="3" id="KW-1185">Reference proteome</keyword>
<dbReference type="Ensembl" id="ENSTRUT00000065993.1">
    <property type="protein sequence ID" value="ENSTRUP00000058110.1"/>
    <property type="gene ID" value="ENSTRUG00000031428.1"/>
</dbReference>
<dbReference type="GO" id="GO:0051225">
    <property type="term" value="P:spindle assembly"/>
    <property type="evidence" value="ECO:0007669"/>
    <property type="project" value="TreeGrafter"/>
</dbReference>
<gene>
    <name evidence="2" type="primary">haus7</name>
</gene>
<protein>
    <recommendedName>
        <fullName evidence="4">HAUS augmin-like complex, subunit 7</fullName>
    </recommendedName>
</protein>
<accession>A0A674M9P2</accession>
<name>A0A674M9P2_TAKRU</name>
<evidence type="ECO:0000313" key="3">
    <source>
        <dbReference type="Proteomes" id="UP000005226"/>
    </source>
</evidence>
<proteinExistence type="predicted"/>
<dbReference type="GO" id="GO:0031023">
    <property type="term" value="P:microtubule organizing center organization"/>
    <property type="evidence" value="ECO:0007669"/>
    <property type="project" value="TreeGrafter"/>
</dbReference>
<dbReference type="InterPro" id="IPR029711">
    <property type="entry name" value="Haus7-like"/>
</dbReference>
<feature type="signal peptide" evidence="1">
    <location>
        <begin position="1"/>
        <end position="26"/>
    </location>
</feature>
<evidence type="ECO:0008006" key="4">
    <source>
        <dbReference type="Google" id="ProtNLM"/>
    </source>
</evidence>
<sequence length="338" mass="37999">MFVLTSGSMKCLFFRLWLHEMSVLQAVSCPLVEDVKLQDPGSILQLLCAPSQHRSDILAWICCRVDPNFCSCITKATLRSRDQEVLWKEVALLGQELMLCRAADQDLLREGRASVHQQLHFLQQLLTLLPGSKRWSGARTDTEMLLHELCTSEHVSQLLTPALEPWPSHTRTLAAATRASCKASREEAADVSSLLQLSSSALEQLQSECDFLREDAGAGQAVFSPGLLQVAAGDLWQLMAAFSRVYEADLRAYCCRDAPSFSTDPDVFQRTLRLLETLVTELEVLKEVPEAFVSMNQEVRSLQTQRRYPSGGQKLTFLERLEELIRRVRGVSGLRHPR</sequence>
<evidence type="ECO:0000313" key="2">
    <source>
        <dbReference type="Ensembl" id="ENSTRUP00000058110.1"/>
    </source>
</evidence>
<dbReference type="PANTHER" id="PTHR14352:SF2">
    <property type="entry name" value="HAUS AUGMIN-LIKE COMPLEX SUBUNIT 7"/>
    <property type="match status" value="1"/>
</dbReference>
<reference evidence="2 3" key="1">
    <citation type="journal article" date="2011" name="Genome Biol. Evol.">
        <title>Integration of the genetic map and genome assembly of fugu facilitates insights into distinct features of genome evolution in teleosts and mammals.</title>
        <authorList>
            <person name="Kai W."/>
            <person name="Kikuchi K."/>
            <person name="Tohari S."/>
            <person name="Chew A.K."/>
            <person name="Tay A."/>
            <person name="Fujiwara A."/>
            <person name="Hosoya S."/>
            <person name="Suetake H."/>
            <person name="Naruse K."/>
            <person name="Brenner S."/>
            <person name="Suzuki Y."/>
            <person name="Venkatesh B."/>
        </authorList>
    </citation>
    <scope>NUCLEOTIDE SEQUENCE [LARGE SCALE GENOMIC DNA]</scope>
</reference>
<dbReference type="AlphaFoldDB" id="A0A674M9P2"/>
<dbReference type="PANTHER" id="PTHR14352">
    <property type="entry name" value="HAUS AUGMIN-LIKE COMPLEX SUBUNIT 7"/>
    <property type="match status" value="1"/>
</dbReference>
<dbReference type="GO" id="GO:0051011">
    <property type="term" value="F:microtubule minus-end binding"/>
    <property type="evidence" value="ECO:0007669"/>
    <property type="project" value="TreeGrafter"/>
</dbReference>
<dbReference type="GeneTree" id="ENSGT00390000003937"/>